<sequence>MAVSVREVAAAASVSVGTVSNVLNRPDKVAPATVERVLSAIDDLGFVRNDAARQLRAGRSRSIGLVVLDVRNPFFTEVARGAEDRADADGLTVLLGNSDEDAARESAYVASFEEQRVHGVLVSPIGDDLARLRRLRERGVPVVLVDRVAPDGVLSSVSVDDVAGGRLAAAHLLGLGRRKLAFVGGPSGIRQVADRIEGAGLSVGDVPGASLEVISTEALTVLEGRAAGMAVLERAAGDRPDAVFAANDLLAVGLLQALVMHGELRVPQDIALIGYDDIDFAAAAVVPLSSIRQPAALIGHTAVDLLLREAADGERFSAEQIVFQPELIVRASTVG</sequence>
<evidence type="ECO:0000256" key="3">
    <source>
        <dbReference type="ARBA" id="ARBA00023163"/>
    </source>
</evidence>
<dbReference type="Pfam" id="PF00356">
    <property type="entry name" value="LacI"/>
    <property type="match status" value="1"/>
</dbReference>
<dbReference type="AlphaFoldDB" id="A0A4Q2JR93"/>
<dbReference type="SUPFAM" id="SSF47413">
    <property type="entry name" value="lambda repressor-like DNA-binding domains"/>
    <property type="match status" value="1"/>
</dbReference>
<organism evidence="5 6">
    <name type="scientific">Agromyces fucosus</name>
    <dbReference type="NCBI Taxonomy" id="41985"/>
    <lineage>
        <taxon>Bacteria</taxon>
        <taxon>Bacillati</taxon>
        <taxon>Actinomycetota</taxon>
        <taxon>Actinomycetes</taxon>
        <taxon>Micrococcales</taxon>
        <taxon>Microbacteriaceae</taxon>
        <taxon>Agromyces</taxon>
    </lineage>
</organism>
<dbReference type="GO" id="GO:0000976">
    <property type="term" value="F:transcription cis-regulatory region binding"/>
    <property type="evidence" value="ECO:0007669"/>
    <property type="project" value="TreeGrafter"/>
</dbReference>
<dbReference type="PROSITE" id="PS50932">
    <property type="entry name" value="HTH_LACI_2"/>
    <property type="match status" value="1"/>
</dbReference>
<dbReference type="RefSeq" id="WP_129230386.1">
    <property type="nucleotide sequence ID" value="NZ_SDPO01000001.1"/>
</dbReference>
<dbReference type="OrthoDB" id="37081at2"/>
<dbReference type="PANTHER" id="PTHR30146:SF109">
    <property type="entry name" value="HTH-TYPE TRANSCRIPTIONAL REGULATOR GALS"/>
    <property type="match status" value="1"/>
</dbReference>
<comment type="caution">
    <text evidence="5">The sequence shown here is derived from an EMBL/GenBank/DDBJ whole genome shotgun (WGS) entry which is preliminary data.</text>
</comment>
<dbReference type="EMBL" id="SDPO01000001">
    <property type="protein sequence ID" value="RXZ50592.1"/>
    <property type="molecule type" value="Genomic_DNA"/>
</dbReference>
<dbReference type="SUPFAM" id="SSF53822">
    <property type="entry name" value="Periplasmic binding protein-like I"/>
    <property type="match status" value="1"/>
</dbReference>
<name>A0A4Q2JR93_9MICO</name>
<accession>A0A4Q2JR93</accession>
<keyword evidence="3" id="KW-0804">Transcription</keyword>
<evidence type="ECO:0000256" key="2">
    <source>
        <dbReference type="ARBA" id="ARBA00023125"/>
    </source>
</evidence>
<dbReference type="InterPro" id="IPR046335">
    <property type="entry name" value="LacI/GalR-like_sensor"/>
</dbReference>
<dbReference type="CDD" id="cd01392">
    <property type="entry name" value="HTH_LacI"/>
    <property type="match status" value="1"/>
</dbReference>
<dbReference type="InterPro" id="IPR000843">
    <property type="entry name" value="HTH_LacI"/>
</dbReference>
<reference evidence="5 6" key="1">
    <citation type="submission" date="2019-01" db="EMBL/GenBank/DDBJ databases">
        <authorList>
            <person name="Li J."/>
        </authorList>
    </citation>
    <scope>NUCLEOTIDE SEQUENCE [LARGE SCALE GENOMIC DNA]</scope>
    <source>
        <strain evidence="5 6">CCUG 35506</strain>
    </source>
</reference>
<dbReference type="Pfam" id="PF13377">
    <property type="entry name" value="Peripla_BP_3"/>
    <property type="match status" value="1"/>
</dbReference>
<dbReference type="InterPro" id="IPR010982">
    <property type="entry name" value="Lambda_DNA-bd_dom_sf"/>
</dbReference>
<keyword evidence="2" id="KW-0238">DNA-binding</keyword>
<dbReference type="PROSITE" id="PS00356">
    <property type="entry name" value="HTH_LACI_1"/>
    <property type="match status" value="1"/>
</dbReference>
<dbReference type="GO" id="GO:0003700">
    <property type="term" value="F:DNA-binding transcription factor activity"/>
    <property type="evidence" value="ECO:0007669"/>
    <property type="project" value="TreeGrafter"/>
</dbReference>
<dbReference type="Gene3D" id="3.40.50.2300">
    <property type="match status" value="2"/>
</dbReference>
<gene>
    <name evidence="5" type="ORF">ESP57_01925</name>
</gene>
<protein>
    <submittedName>
        <fullName evidence="5">LacI family transcriptional regulator</fullName>
    </submittedName>
</protein>
<keyword evidence="6" id="KW-1185">Reference proteome</keyword>
<keyword evidence="1" id="KW-0805">Transcription regulation</keyword>
<dbReference type="CDD" id="cd06293">
    <property type="entry name" value="PBP1_LacI-like"/>
    <property type="match status" value="1"/>
</dbReference>
<dbReference type="Proteomes" id="UP000292935">
    <property type="component" value="Unassembled WGS sequence"/>
</dbReference>
<dbReference type="Gene3D" id="1.10.260.40">
    <property type="entry name" value="lambda repressor-like DNA-binding domains"/>
    <property type="match status" value="1"/>
</dbReference>
<evidence type="ECO:0000259" key="4">
    <source>
        <dbReference type="PROSITE" id="PS50932"/>
    </source>
</evidence>
<dbReference type="SMART" id="SM00354">
    <property type="entry name" value="HTH_LACI"/>
    <property type="match status" value="1"/>
</dbReference>
<proteinExistence type="predicted"/>
<evidence type="ECO:0000313" key="6">
    <source>
        <dbReference type="Proteomes" id="UP000292935"/>
    </source>
</evidence>
<dbReference type="InterPro" id="IPR028082">
    <property type="entry name" value="Peripla_BP_I"/>
</dbReference>
<evidence type="ECO:0000256" key="1">
    <source>
        <dbReference type="ARBA" id="ARBA00023015"/>
    </source>
</evidence>
<feature type="domain" description="HTH lacI-type" evidence="4">
    <location>
        <begin position="3"/>
        <end position="57"/>
    </location>
</feature>
<dbReference type="PANTHER" id="PTHR30146">
    <property type="entry name" value="LACI-RELATED TRANSCRIPTIONAL REPRESSOR"/>
    <property type="match status" value="1"/>
</dbReference>
<evidence type="ECO:0000313" key="5">
    <source>
        <dbReference type="EMBL" id="RXZ50592.1"/>
    </source>
</evidence>